<keyword evidence="2" id="KW-1185">Reference proteome</keyword>
<accession>E8U500</accession>
<proteinExistence type="predicted"/>
<dbReference type="AlphaFoldDB" id="E8U500"/>
<dbReference type="HOGENOM" id="CLU_060715_0_0_0"/>
<evidence type="ECO:0000313" key="2">
    <source>
        <dbReference type="Proteomes" id="UP000008635"/>
    </source>
</evidence>
<dbReference type="KEGG" id="dmr:Deima_0479"/>
<dbReference type="eggNOG" id="ENOG5033BQC">
    <property type="taxonomic scope" value="Bacteria"/>
</dbReference>
<gene>
    <name evidence="1" type="ordered locus">Deima_0479</name>
</gene>
<dbReference type="STRING" id="709986.Deima_0479"/>
<reference evidence="1 2" key="1">
    <citation type="journal article" date="2011" name="Stand. Genomic Sci.">
        <title>Complete genome sequence of Deinococcus maricopensis type strain (LB-34).</title>
        <authorList>
            <person name="Pukall R."/>
            <person name="Zeytun A."/>
            <person name="Lucas S."/>
            <person name="Lapidus A."/>
            <person name="Hammon N."/>
            <person name="Deshpande S."/>
            <person name="Nolan M."/>
            <person name="Cheng J.F."/>
            <person name="Pitluck S."/>
            <person name="Liolios K."/>
            <person name="Pagani I."/>
            <person name="Mikhailova N."/>
            <person name="Ivanova N."/>
            <person name="Mavromatis K."/>
            <person name="Pati A."/>
            <person name="Tapia R."/>
            <person name="Han C."/>
            <person name="Goodwin L."/>
            <person name="Chen A."/>
            <person name="Palaniappan K."/>
            <person name="Land M."/>
            <person name="Hauser L."/>
            <person name="Chang Y.J."/>
            <person name="Jeffries C.D."/>
            <person name="Brambilla E.M."/>
            <person name="Rohde M."/>
            <person name="Goker M."/>
            <person name="Detter J.C."/>
            <person name="Woyke T."/>
            <person name="Bristow J."/>
            <person name="Eisen J.A."/>
            <person name="Markowitz V."/>
            <person name="Hugenholtz P."/>
            <person name="Kyrpides N.C."/>
            <person name="Klenk H.P."/>
        </authorList>
    </citation>
    <scope>NUCLEOTIDE SEQUENCE [LARGE SCALE GENOMIC DNA]</scope>
    <source>
        <strain evidence="2">DSM 21211 / LMG 22137 / NRRL B-23946 / LB-34</strain>
    </source>
</reference>
<dbReference type="EMBL" id="CP002454">
    <property type="protein sequence ID" value="ADV66139.1"/>
    <property type="molecule type" value="Genomic_DNA"/>
</dbReference>
<evidence type="ECO:0000313" key="1">
    <source>
        <dbReference type="EMBL" id="ADV66139.1"/>
    </source>
</evidence>
<sequence length="374" mass="41036">MLIMLDKIDSTHLALPHVVEALGEVARAHRLGDHLVYAELDLLEKAKDLPSLSESARASFLFMRNRFSTTGPYLSRFNVRLSIVPDDNILEVNTLAVNGRSIEEISISARLVANSNILRRTVLLGENHSDTEFYRIVASTYKASEGISGISIQFDPNGGGGGSTVDEYKHIQDSISRTCLCILDSDRHYPTDSIGGTAQNVLNEDNPNIPTSKVIVTDTLEMENLIPTIIVERLMGLGSATCRPLQAHKNIAASAHGSAMQYVDYKKGLKLFELTTGSPSSDHLSYWKPVAEHVLGTPVTHTMCPTGVTCTKKSCRCILIPGYGDSIMDKVMSLMDSEKNTPMTHWVDAAMQSEWRRIGAVILDWCCGSSLRAI</sequence>
<organism evidence="1 2">
    <name type="scientific">Deinococcus maricopensis (strain DSM 21211 / LMG 22137 / NRRL B-23946 / LB-34)</name>
    <dbReference type="NCBI Taxonomy" id="709986"/>
    <lineage>
        <taxon>Bacteria</taxon>
        <taxon>Thermotogati</taxon>
        <taxon>Deinococcota</taxon>
        <taxon>Deinococci</taxon>
        <taxon>Deinococcales</taxon>
        <taxon>Deinococcaceae</taxon>
        <taxon>Deinococcus</taxon>
    </lineage>
</organism>
<dbReference type="Proteomes" id="UP000008635">
    <property type="component" value="Chromosome"/>
</dbReference>
<name>E8U500_DEIML</name>
<protein>
    <submittedName>
        <fullName evidence="1">Uncharacterized protein</fullName>
    </submittedName>
</protein>
<reference evidence="2" key="2">
    <citation type="submission" date="2011-01" db="EMBL/GenBank/DDBJ databases">
        <title>The complete genome of Deinococcus maricopensis DSM 21211.</title>
        <authorList>
            <consortium name="US DOE Joint Genome Institute (JGI-PGF)"/>
            <person name="Lucas S."/>
            <person name="Copeland A."/>
            <person name="Lapidus A."/>
            <person name="Goodwin L."/>
            <person name="Pitluck S."/>
            <person name="Kyrpides N."/>
            <person name="Mavromatis K."/>
            <person name="Pagani I."/>
            <person name="Ivanova N."/>
            <person name="Ovchinnikova G."/>
            <person name="Zeytun A."/>
            <person name="Detter J.C."/>
            <person name="Han C."/>
            <person name="Land M."/>
            <person name="Hauser L."/>
            <person name="Markowitz V."/>
            <person name="Cheng J.-F."/>
            <person name="Hugenholtz P."/>
            <person name="Woyke T."/>
            <person name="Wu D."/>
            <person name="Pukall R."/>
            <person name="Gehrich-Schroeter G."/>
            <person name="Brambilla E."/>
            <person name="Klenk H.-P."/>
            <person name="Eisen J.A."/>
        </authorList>
    </citation>
    <scope>NUCLEOTIDE SEQUENCE [LARGE SCALE GENOMIC DNA]</scope>
    <source>
        <strain evidence="2">DSM 21211 / LMG 22137 / NRRL B-23946 / LB-34</strain>
    </source>
</reference>